<feature type="transmembrane region" description="Helical" evidence="12">
    <location>
        <begin position="146"/>
        <end position="171"/>
    </location>
</feature>
<dbReference type="InterPro" id="IPR044878">
    <property type="entry name" value="UbiA_sf"/>
</dbReference>
<keyword evidence="5" id="KW-0997">Cell inner membrane</keyword>
<dbReference type="PANTHER" id="PTHR11048">
    <property type="entry name" value="PRENYLTRANSFERASES"/>
    <property type="match status" value="1"/>
</dbReference>
<dbReference type="Pfam" id="PF01040">
    <property type="entry name" value="UbiA"/>
    <property type="match status" value="1"/>
</dbReference>
<dbReference type="GO" id="GO:0008412">
    <property type="term" value="F:4-hydroxybenzoate polyprenyltransferase activity"/>
    <property type="evidence" value="ECO:0007669"/>
    <property type="project" value="UniProtKB-EC"/>
</dbReference>
<dbReference type="GO" id="GO:0005886">
    <property type="term" value="C:plasma membrane"/>
    <property type="evidence" value="ECO:0007669"/>
    <property type="project" value="TreeGrafter"/>
</dbReference>
<dbReference type="Gene3D" id="1.10.357.140">
    <property type="entry name" value="UbiA prenyltransferase"/>
    <property type="match status" value="1"/>
</dbReference>
<evidence type="ECO:0000313" key="14">
    <source>
        <dbReference type="Proteomes" id="UP000619743"/>
    </source>
</evidence>
<comment type="similarity">
    <text evidence="3">Belongs to the UbiA prenyltransferase family.</text>
</comment>
<evidence type="ECO:0000256" key="8">
    <source>
        <dbReference type="ARBA" id="ARBA00022692"/>
    </source>
</evidence>
<keyword evidence="6" id="KW-0808">Transferase</keyword>
<gene>
    <name evidence="13" type="primary">ubiA</name>
    <name evidence="13" type="ORF">GCM10011369_36070</name>
</gene>
<evidence type="ECO:0000256" key="5">
    <source>
        <dbReference type="ARBA" id="ARBA00022519"/>
    </source>
</evidence>
<keyword evidence="7" id="KW-0831">Ubiquinone biosynthesis</keyword>
<comment type="subcellular location">
    <subcellularLocation>
        <location evidence="2">Membrane</location>
        <topology evidence="2">Multi-pass membrane protein</topology>
    </subcellularLocation>
</comment>
<sequence>MRSAGCVINDYADRHWDGAVARTNTRPLVTGEVTPTQALVFFVILCLISFALVLTLNRLTIALSFVAVALATIYPFTKRVTHLPQVVLGAAFSWAIPMAYAAIEGVVPAHAWWLFGANLAWTVAYDTQYAMVDREDDLKVGIKSTAILFGCFDRAAIAVLQLICLVCLVGFAQASNANAALMAGLLVALLLFAWQWWLVRNRQPECCFLAFRSNNWVGLAISAGLALSLIK</sequence>
<feature type="transmembrane region" description="Helical" evidence="12">
    <location>
        <begin position="177"/>
        <end position="197"/>
    </location>
</feature>
<reference evidence="14" key="1">
    <citation type="journal article" date="2019" name="Int. J. Syst. Evol. Microbiol.">
        <title>The Global Catalogue of Microorganisms (GCM) 10K type strain sequencing project: providing services to taxonomists for standard genome sequencing and annotation.</title>
        <authorList>
            <consortium name="The Broad Institute Genomics Platform"/>
            <consortium name="The Broad Institute Genome Sequencing Center for Infectious Disease"/>
            <person name="Wu L."/>
            <person name="Ma J."/>
        </authorList>
    </citation>
    <scope>NUCLEOTIDE SEQUENCE [LARGE SCALE GENOMIC DNA]</scope>
    <source>
        <strain evidence="14">CGMCC 1.10130</strain>
    </source>
</reference>
<evidence type="ECO:0000256" key="4">
    <source>
        <dbReference type="ARBA" id="ARBA00022475"/>
    </source>
</evidence>
<evidence type="ECO:0000256" key="6">
    <source>
        <dbReference type="ARBA" id="ARBA00022679"/>
    </source>
</evidence>
<dbReference type="AlphaFoldDB" id="A0A8J2XRW6"/>
<feature type="transmembrane region" description="Helical" evidence="12">
    <location>
        <begin position="38"/>
        <end position="71"/>
    </location>
</feature>
<dbReference type="FunFam" id="1.10.357.140:FF:000008">
    <property type="entry name" value="4-hydroxybenzoate octaprenyltransferase"/>
    <property type="match status" value="1"/>
</dbReference>
<dbReference type="EC" id="2.5.1.39" evidence="11"/>
<evidence type="ECO:0000256" key="10">
    <source>
        <dbReference type="ARBA" id="ARBA00023136"/>
    </source>
</evidence>
<dbReference type="FunFam" id="1.20.120.1780:FF:000001">
    <property type="entry name" value="4-hydroxybenzoate octaprenyltransferase"/>
    <property type="match status" value="1"/>
</dbReference>
<protein>
    <recommendedName>
        <fullName evidence="11">4-hydroxybenzoate polyprenyltransferase</fullName>
        <ecNumber evidence="11">2.5.1.39</ecNumber>
    </recommendedName>
</protein>
<comment type="caution">
    <text evidence="13">The sequence shown here is derived from an EMBL/GenBank/DDBJ whole genome shotgun (WGS) entry which is preliminary data.</text>
</comment>
<dbReference type="PANTHER" id="PTHR11048:SF28">
    <property type="entry name" value="4-HYDROXYBENZOATE POLYPRENYLTRANSFERASE, MITOCHONDRIAL"/>
    <property type="match status" value="1"/>
</dbReference>
<dbReference type="GO" id="GO:0006744">
    <property type="term" value="P:ubiquinone biosynthetic process"/>
    <property type="evidence" value="ECO:0007669"/>
    <property type="project" value="UniProtKB-KW"/>
</dbReference>
<keyword evidence="8 12" id="KW-0812">Transmembrane</keyword>
<comment type="cofactor">
    <cofactor evidence="1">
        <name>Mg(2+)</name>
        <dbReference type="ChEBI" id="CHEBI:18420"/>
    </cofactor>
</comment>
<organism evidence="13 14">
    <name type="scientific">Neiella marina</name>
    <dbReference type="NCBI Taxonomy" id="508461"/>
    <lineage>
        <taxon>Bacteria</taxon>
        <taxon>Pseudomonadati</taxon>
        <taxon>Pseudomonadota</taxon>
        <taxon>Gammaproteobacteria</taxon>
        <taxon>Alteromonadales</taxon>
        <taxon>Echinimonadaceae</taxon>
        <taxon>Neiella</taxon>
    </lineage>
</organism>
<dbReference type="EMBL" id="BMDX01000034">
    <property type="protein sequence ID" value="GGA90752.1"/>
    <property type="molecule type" value="Genomic_DNA"/>
</dbReference>
<evidence type="ECO:0000256" key="1">
    <source>
        <dbReference type="ARBA" id="ARBA00001946"/>
    </source>
</evidence>
<name>A0A8J2XRW6_9GAMM</name>
<evidence type="ECO:0000256" key="3">
    <source>
        <dbReference type="ARBA" id="ARBA00005985"/>
    </source>
</evidence>
<keyword evidence="9 12" id="KW-1133">Transmembrane helix</keyword>
<evidence type="ECO:0000313" key="13">
    <source>
        <dbReference type="EMBL" id="GGA90752.1"/>
    </source>
</evidence>
<dbReference type="Proteomes" id="UP000619743">
    <property type="component" value="Unassembled WGS sequence"/>
</dbReference>
<feature type="transmembrane region" description="Helical" evidence="12">
    <location>
        <begin position="83"/>
        <end position="103"/>
    </location>
</feature>
<keyword evidence="10 12" id="KW-0472">Membrane</keyword>
<dbReference type="InterPro" id="IPR039653">
    <property type="entry name" value="Prenyltransferase"/>
</dbReference>
<dbReference type="InterPro" id="IPR000537">
    <property type="entry name" value="UbiA_prenyltransferase"/>
</dbReference>
<feature type="transmembrane region" description="Helical" evidence="12">
    <location>
        <begin position="209"/>
        <end position="230"/>
    </location>
</feature>
<evidence type="ECO:0000256" key="9">
    <source>
        <dbReference type="ARBA" id="ARBA00022989"/>
    </source>
</evidence>
<dbReference type="Gene3D" id="1.20.120.1780">
    <property type="entry name" value="UbiA prenyltransferase"/>
    <property type="match status" value="1"/>
</dbReference>
<accession>A0A8J2XRW6</accession>
<keyword evidence="4" id="KW-1003">Cell membrane</keyword>
<dbReference type="CDD" id="cd13959">
    <property type="entry name" value="PT_UbiA_COQ2"/>
    <property type="match status" value="1"/>
</dbReference>
<evidence type="ECO:0000256" key="11">
    <source>
        <dbReference type="ARBA" id="ARBA00034524"/>
    </source>
</evidence>
<feature type="transmembrane region" description="Helical" evidence="12">
    <location>
        <begin position="109"/>
        <end position="125"/>
    </location>
</feature>
<evidence type="ECO:0000256" key="7">
    <source>
        <dbReference type="ARBA" id="ARBA00022688"/>
    </source>
</evidence>
<evidence type="ECO:0000256" key="12">
    <source>
        <dbReference type="SAM" id="Phobius"/>
    </source>
</evidence>
<evidence type="ECO:0000256" key="2">
    <source>
        <dbReference type="ARBA" id="ARBA00004141"/>
    </source>
</evidence>
<keyword evidence="14" id="KW-1185">Reference proteome</keyword>
<proteinExistence type="inferred from homology"/>